<evidence type="ECO:0000259" key="3">
    <source>
        <dbReference type="PROSITE" id="PS51746"/>
    </source>
</evidence>
<keyword evidence="2" id="KW-0472">Membrane</keyword>
<evidence type="ECO:0000313" key="5">
    <source>
        <dbReference type="Proteomes" id="UP001501521"/>
    </source>
</evidence>
<dbReference type="Proteomes" id="UP001501521">
    <property type="component" value="Unassembled WGS sequence"/>
</dbReference>
<dbReference type="RefSeq" id="WP_345582427.1">
    <property type="nucleotide sequence ID" value="NZ_BAABLV010000031.1"/>
</dbReference>
<dbReference type="SUPFAM" id="SSF81606">
    <property type="entry name" value="PP2C-like"/>
    <property type="match status" value="1"/>
</dbReference>
<keyword evidence="2" id="KW-0812">Transmembrane</keyword>
<dbReference type="InterPro" id="IPR001932">
    <property type="entry name" value="PPM-type_phosphatase-like_dom"/>
</dbReference>
<dbReference type="Pfam" id="PF13672">
    <property type="entry name" value="PP2C_2"/>
    <property type="match status" value="1"/>
</dbReference>
<sequence length="510" mass="53761">MTFSLRFTAHSEVGRIRKNNQDAGYASPTMLLVADGMGGAAAGDLASAVASTEAARSDAHDEVRAADGEELLARIAGMIARSNTKLTDLIESNLELDGMGTTFCGALFNGTQFGLAHIGDSRGYLLRDGELTQLTHDHSWVQSLIDEGKITPEQAATHPHRSLILKVLNGQVHFEPDLEVHEARLGDRLMFCSDGLSGLVDDDVIQQVLQDEDLDAAVATLARFANDNGGHDNITIVIGEVVEHDDELDAVPALLVGSATEVEIPRAGGPVALPTGHGYPSTPSDVKVEHDAEEAARYAPTEGRRRWPGIIATIVAIALVVGGGWWATSSYVASRYFISADDGQVAVFNGVPGNVLGVTLNNLVERTDIPVEDLPHFFRGEVEASITVGSIEAAERTVGSLRDLAEACVAIREERRAERDNPPASESPSPSPEPSGGPSVSPEPTQSPEEEGPGLPSSPQQTGAPSSPVTAAVPPLLAPFTPEPVETPTLAEELATLEPGPGEEADLEDC</sequence>
<feature type="transmembrane region" description="Helical" evidence="2">
    <location>
        <begin position="307"/>
        <end position="327"/>
    </location>
</feature>
<gene>
    <name evidence="4" type="ORF">GCM10025789_20110</name>
</gene>
<reference evidence="5" key="1">
    <citation type="journal article" date="2019" name="Int. J. Syst. Evol. Microbiol.">
        <title>The Global Catalogue of Microorganisms (GCM) 10K type strain sequencing project: providing services to taxonomists for standard genome sequencing and annotation.</title>
        <authorList>
            <consortium name="The Broad Institute Genomics Platform"/>
            <consortium name="The Broad Institute Genome Sequencing Center for Infectious Disease"/>
            <person name="Wu L."/>
            <person name="Ma J."/>
        </authorList>
    </citation>
    <scope>NUCLEOTIDE SEQUENCE [LARGE SCALE GENOMIC DNA]</scope>
    <source>
        <strain evidence="5">JCM 19125</strain>
    </source>
</reference>
<dbReference type="InterPro" id="IPR036457">
    <property type="entry name" value="PPM-type-like_dom_sf"/>
</dbReference>
<feature type="region of interest" description="Disordered" evidence="1">
    <location>
        <begin position="269"/>
        <end position="288"/>
    </location>
</feature>
<evidence type="ECO:0000256" key="2">
    <source>
        <dbReference type="SAM" id="Phobius"/>
    </source>
</evidence>
<feature type="domain" description="PPM-type phosphatase" evidence="3">
    <location>
        <begin position="6"/>
        <end position="241"/>
    </location>
</feature>
<feature type="compositionally biased region" description="Low complexity" evidence="1">
    <location>
        <begin position="453"/>
        <end position="480"/>
    </location>
</feature>
<dbReference type="CDD" id="cd00143">
    <property type="entry name" value="PP2Cc"/>
    <property type="match status" value="1"/>
</dbReference>
<keyword evidence="2" id="KW-1133">Transmembrane helix</keyword>
<name>A0ABP9FGG0_9ACTN</name>
<comment type="caution">
    <text evidence="4">The sequence shown here is derived from an EMBL/GenBank/DDBJ whole genome shotgun (WGS) entry which is preliminary data.</text>
</comment>
<dbReference type="Gene3D" id="3.60.40.10">
    <property type="entry name" value="PPM-type phosphatase domain"/>
    <property type="match status" value="1"/>
</dbReference>
<keyword evidence="5" id="KW-1185">Reference proteome</keyword>
<evidence type="ECO:0000313" key="4">
    <source>
        <dbReference type="EMBL" id="GAA4901407.1"/>
    </source>
</evidence>
<evidence type="ECO:0000256" key="1">
    <source>
        <dbReference type="SAM" id="MobiDB-lite"/>
    </source>
</evidence>
<feature type="region of interest" description="Disordered" evidence="1">
    <location>
        <begin position="413"/>
        <end position="489"/>
    </location>
</feature>
<proteinExistence type="predicted"/>
<protein>
    <submittedName>
        <fullName evidence="4">Stp1/IreP family PP2C-type Ser/Thr phosphatase</fullName>
    </submittedName>
</protein>
<accession>A0ABP9FGG0</accession>
<organism evidence="4 5">
    <name type="scientific">Tessaracoccus lubricantis</name>
    <dbReference type="NCBI Taxonomy" id="545543"/>
    <lineage>
        <taxon>Bacteria</taxon>
        <taxon>Bacillati</taxon>
        <taxon>Actinomycetota</taxon>
        <taxon>Actinomycetes</taxon>
        <taxon>Propionibacteriales</taxon>
        <taxon>Propionibacteriaceae</taxon>
        <taxon>Tessaracoccus</taxon>
    </lineage>
</organism>
<dbReference type="SMART" id="SM00331">
    <property type="entry name" value="PP2C_SIG"/>
    <property type="match status" value="1"/>
</dbReference>
<dbReference type="SMART" id="SM00332">
    <property type="entry name" value="PP2Cc"/>
    <property type="match status" value="1"/>
</dbReference>
<dbReference type="PROSITE" id="PS51746">
    <property type="entry name" value="PPM_2"/>
    <property type="match status" value="1"/>
</dbReference>
<dbReference type="EMBL" id="BAABLV010000031">
    <property type="protein sequence ID" value="GAA4901407.1"/>
    <property type="molecule type" value="Genomic_DNA"/>
</dbReference>